<evidence type="ECO:0000256" key="4">
    <source>
        <dbReference type="ARBA" id="ARBA00022679"/>
    </source>
</evidence>
<dbReference type="Gene3D" id="1.10.580.10">
    <property type="entry name" value="Citrate Synthase, domain 1"/>
    <property type="match status" value="2"/>
</dbReference>
<dbReference type="Proteomes" id="UP000550729">
    <property type="component" value="Unassembled WGS sequence"/>
</dbReference>
<dbReference type="CDD" id="cd06100">
    <property type="entry name" value="CCL_ACL-C"/>
    <property type="match status" value="1"/>
</dbReference>
<reference evidence="6 7" key="1">
    <citation type="submission" date="2020-04" db="EMBL/GenBank/DDBJ databases">
        <title>Gordonia sp. nov. TBRC 11910.</title>
        <authorList>
            <person name="Suriyachadkun C."/>
        </authorList>
    </citation>
    <scope>NUCLEOTIDE SEQUENCE [LARGE SCALE GENOMIC DNA]</scope>
    <source>
        <strain evidence="6 7">TBRC 11910</strain>
    </source>
</reference>
<dbReference type="UniPathway" id="UPA00223"/>
<accession>A0A848KW72</accession>
<evidence type="ECO:0000313" key="7">
    <source>
        <dbReference type="Proteomes" id="UP000550729"/>
    </source>
</evidence>
<name>A0A848KW72_9ACTN</name>
<dbReference type="InterPro" id="IPR036969">
    <property type="entry name" value="Citrate_synthase_sf"/>
</dbReference>
<feature type="region of interest" description="Disordered" evidence="5">
    <location>
        <begin position="266"/>
        <end position="286"/>
    </location>
</feature>
<dbReference type="Gene3D" id="1.10.230.10">
    <property type="entry name" value="Cytochrome P450-Terp, domain 2"/>
    <property type="match status" value="1"/>
</dbReference>
<keyword evidence="7" id="KW-1185">Reference proteome</keyword>
<dbReference type="PANTHER" id="PTHR11739">
    <property type="entry name" value="CITRATE SYNTHASE"/>
    <property type="match status" value="1"/>
</dbReference>
<evidence type="ECO:0000256" key="3">
    <source>
        <dbReference type="ARBA" id="ARBA00012972"/>
    </source>
</evidence>
<dbReference type="GO" id="GO:0036440">
    <property type="term" value="F:citrate synthase activity"/>
    <property type="evidence" value="ECO:0007669"/>
    <property type="project" value="UniProtKB-EC"/>
</dbReference>
<dbReference type="InterPro" id="IPR002020">
    <property type="entry name" value="Citrate_synthase"/>
</dbReference>
<comment type="similarity">
    <text evidence="2">Belongs to the citrate synthase family.</text>
</comment>
<organism evidence="6 7">
    <name type="scientific">Gordonia asplenii</name>
    <dbReference type="NCBI Taxonomy" id="2725283"/>
    <lineage>
        <taxon>Bacteria</taxon>
        <taxon>Bacillati</taxon>
        <taxon>Actinomycetota</taxon>
        <taxon>Actinomycetes</taxon>
        <taxon>Mycobacteriales</taxon>
        <taxon>Gordoniaceae</taxon>
        <taxon>Gordonia</taxon>
    </lineage>
</organism>
<comment type="caution">
    <text evidence="6">The sequence shown here is derived from an EMBL/GenBank/DDBJ whole genome shotgun (WGS) entry which is preliminary data.</text>
</comment>
<dbReference type="InterPro" id="IPR016143">
    <property type="entry name" value="Citrate_synth-like_sm_a-sub"/>
</dbReference>
<evidence type="ECO:0000256" key="5">
    <source>
        <dbReference type="SAM" id="MobiDB-lite"/>
    </source>
</evidence>
<gene>
    <name evidence="6" type="ORF">HH308_17020</name>
</gene>
<dbReference type="PANTHER" id="PTHR11739:SF4">
    <property type="entry name" value="CITRATE SYNTHASE, PEROXISOMAL"/>
    <property type="match status" value="1"/>
</dbReference>
<evidence type="ECO:0000256" key="1">
    <source>
        <dbReference type="ARBA" id="ARBA00005163"/>
    </source>
</evidence>
<sequence length="286" mass="30391">MSNSRKHIGEFTSSGSWSGYWQTAVSDVAPQVLTIRGYRAEEIIAKLSYAETLFMTMRGELPTPSQARVLDAALCAAPDHGLISVHASTARFVASVQPSTPVPAIAAGLLCCGEVTISPQGSATLIERGVRMMAEGQRIADAAAALVDEHIAARIPVPGIGHPNHKEVDPRAAALRKVAETEGVWGEGGQFYDALHKTFLERKGIIRPMNVDGVFASVLHDLGFTARQMPGIAMLSVLPGIIAHVDEEITDGIPMRVIADSTYTGQAQRPLESGHWAPTAPSTVPA</sequence>
<dbReference type="SUPFAM" id="SSF48256">
    <property type="entry name" value="Citrate synthase"/>
    <property type="match status" value="1"/>
</dbReference>
<evidence type="ECO:0000313" key="6">
    <source>
        <dbReference type="EMBL" id="NMO02916.1"/>
    </source>
</evidence>
<dbReference type="RefSeq" id="WP_170195426.1">
    <property type="nucleotide sequence ID" value="NZ_JABBNB010000018.1"/>
</dbReference>
<dbReference type="GO" id="GO:0005975">
    <property type="term" value="P:carbohydrate metabolic process"/>
    <property type="evidence" value="ECO:0007669"/>
    <property type="project" value="TreeGrafter"/>
</dbReference>
<evidence type="ECO:0000256" key="2">
    <source>
        <dbReference type="ARBA" id="ARBA00010566"/>
    </source>
</evidence>
<dbReference type="EC" id="2.3.3.16" evidence="3"/>
<proteinExistence type="inferred from homology"/>
<comment type="pathway">
    <text evidence="1">Carbohydrate metabolism; tricarboxylic acid cycle.</text>
</comment>
<dbReference type="EMBL" id="JABBNB010000018">
    <property type="protein sequence ID" value="NMO02916.1"/>
    <property type="molecule type" value="Genomic_DNA"/>
</dbReference>
<dbReference type="InterPro" id="IPR016142">
    <property type="entry name" value="Citrate_synth-like_lrg_a-sub"/>
</dbReference>
<protein>
    <recommendedName>
        <fullName evidence="3">citrate synthase (unknown stereospecificity)</fullName>
        <ecNumber evidence="3">2.3.3.16</ecNumber>
    </recommendedName>
</protein>
<keyword evidence="4" id="KW-0808">Transferase</keyword>
<dbReference type="Pfam" id="PF00285">
    <property type="entry name" value="Citrate_synt"/>
    <property type="match status" value="1"/>
</dbReference>
<dbReference type="GO" id="GO:0005829">
    <property type="term" value="C:cytosol"/>
    <property type="evidence" value="ECO:0007669"/>
    <property type="project" value="TreeGrafter"/>
</dbReference>
<dbReference type="GO" id="GO:0006099">
    <property type="term" value="P:tricarboxylic acid cycle"/>
    <property type="evidence" value="ECO:0007669"/>
    <property type="project" value="UniProtKB-UniPathway"/>
</dbReference>
<dbReference type="AlphaFoldDB" id="A0A848KW72"/>